<gene>
    <name evidence="2" type="ORF">TTRE_0000296301</name>
</gene>
<name>A0A077Z4Y4_TRITR</name>
<feature type="domain" description="DNAJC9 HTH" evidence="1">
    <location>
        <begin position="78"/>
        <end position="131"/>
    </location>
</feature>
<dbReference type="OrthoDB" id="110024at2759"/>
<dbReference type="Pfam" id="PF23302">
    <property type="entry name" value="HTH_DNAJC9"/>
    <property type="match status" value="1"/>
</dbReference>
<dbReference type="AlphaFoldDB" id="A0A077Z4Y4"/>
<evidence type="ECO:0000259" key="1">
    <source>
        <dbReference type="Pfam" id="PF23302"/>
    </source>
</evidence>
<dbReference type="GO" id="GO:0005737">
    <property type="term" value="C:cytoplasm"/>
    <property type="evidence" value="ECO:0007669"/>
    <property type="project" value="TreeGrafter"/>
</dbReference>
<dbReference type="GO" id="GO:0005634">
    <property type="term" value="C:nucleus"/>
    <property type="evidence" value="ECO:0007669"/>
    <property type="project" value="TreeGrafter"/>
</dbReference>
<keyword evidence="3" id="KW-1185">Reference proteome</keyword>
<dbReference type="Proteomes" id="UP000030665">
    <property type="component" value="Unassembled WGS sequence"/>
</dbReference>
<dbReference type="PANTHER" id="PTHR44144:SF1">
    <property type="entry name" value="DNAJ HOMOLOG SUBFAMILY C MEMBER 9"/>
    <property type="match status" value="1"/>
</dbReference>
<sequence>MYLPGKYEESKKAEARKKFDLVTKAFVALHSDERRNNYLRTGAIDLSGLYDDRFWQMYFRNLYKKIHGPLLEAFVEIYKGSEEEKRDLARAYKRHNGNYDDMLITMIMGEKEDIPRYREMIEGMIAAGELKLEGDTANNERASTVEGNEALEPTDQPCSSRSLVQRNESRNARIRRANKLRKRARKYKRPIRVRRLRSWYKTRWNLRSSFF</sequence>
<dbReference type="PANTHER" id="PTHR44144">
    <property type="entry name" value="DNAJ HOMOLOG SUBFAMILY C MEMBER 9"/>
    <property type="match status" value="1"/>
</dbReference>
<organism evidence="2 3">
    <name type="scientific">Trichuris trichiura</name>
    <name type="common">Whipworm</name>
    <name type="synonym">Trichocephalus trichiurus</name>
    <dbReference type="NCBI Taxonomy" id="36087"/>
    <lineage>
        <taxon>Eukaryota</taxon>
        <taxon>Metazoa</taxon>
        <taxon>Ecdysozoa</taxon>
        <taxon>Nematoda</taxon>
        <taxon>Enoplea</taxon>
        <taxon>Dorylaimia</taxon>
        <taxon>Trichinellida</taxon>
        <taxon>Trichuridae</taxon>
        <taxon>Trichuris</taxon>
    </lineage>
</organism>
<dbReference type="InterPro" id="IPR056453">
    <property type="entry name" value="HTH_DNAJC9"/>
</dbReference>
<dbReference type="STRING" id="36087.A0A077Z4Y4"/>
<evidence type="ECO:0000313" key="3">
    <source>
        <dbReference type="Proteomes" id="UP000030665"/>
    </source>
</evidence>
<dbReference type="GO" id="GO:0031072">
    <property type="term" value="F:heat shock protein binding"/>
    <property type="evidence" value="ECO:0007669"/>
    <property type="project" value="TreeGrafter"/>
</dbReference>
<proteinExistence type="predicted"/>
<evidence type="ECO:0000313" key="2">
    <source>
        <dbReference type="EMBL" id="CDW54693.1"/>
    </source>
</evidence>
<reference evidence="2" key="1">
    <citation type="submission" date="2014-01" db="EMBL/GenBank/DDBJ databases">
        <authorList>
            <person name="Aslett M."/>
        </authorList>
    </citation>
    <scope>NUCLEOTIDE SEQUENCE</scope>
</reference>
<protein>
    <recommendedName>
        <fullName evidence="1">DNAJC9 HTH domain-containing protein</fullName>
    </recommendedName>
</protein>
<dbReference type="EMBL" id="HG805911">
    <property type="protein sequence ID" value="CDW54693.1"/>
    <property type="molecule type" value="Genomic_DNA"/>
</dbReference>
<reference evidence="2" key="2">
    <citation type="submission" date="2014-03" db="EMBL/GenBank/DDBJ databases">
        <title>The whipworm genome and dual-species transcriptomics of an intimate host-pathogen interaction.</title>
        <authorList>
            <person name="Foth B.J."/>
            <person name="Tsai I.J."/>
            <person name="Reid A.J."/>
            <person name="Bancroft A.J."/>
            <person name="Nichol S."/>
            <person name="Tracey A."/>
            <person name="Holroyd N."/>
            <person name="Cotton J.A."/>
            <person name="Stanley E.J."/>
            <person name="Zarowiecki M."/>
            <person name="Liu J.Z."/>
            <person name="Huckvale T."/>
            <person name="Cooper P.J."/>
            <person name="Grencis R.K."/>
            <person name="Berriman M."/>
        </authorList>
    </citation>
    <scope>NUCLEOTIDE SEQUENCE [LARGE SCALE GENOMIC DNA]</scope>
</reference>
<accession>A0A077Z4Y4</accession>
<dbReference type="InterPro" id="IPR052594">
    <property type="entry name" value="J_domain-containing_protein"/>
</dbReference>